<keyword evidence="3" id="KW-0732">Signal</keyword>
<keyword evidence="5" id="KW-1185">Reference proteome</keyword>
<proteinExistence type="inferred from homology"/>
<dbReference type="PIRSF" id="PIRSF006470">
    <property type="entry name" value="DctB"/>
    <property type="match status" value="1"/>
</dbReference>
<dbReference type="InterPro" id="IPR018389">
    <property type="entry name" value="DctP_fam"/>
</dbReference>
<dbReference type="RefSeq" id="WP_122972563.1">
    <property type="nucleotide sequence ID" value="NZ_RHLQ01000029.1"/>
</dbReference>
<dbReference type="GO" id="GO:0055085">
    <property type="term" value="P:transmembrane transport"/>
    <property type="evidence" value="ECO:0007669"/>
    <property type="project" value="InterPro"/>
</dbReference>
<dbReference type="InterPro" id="IPR038404">
    <property type="entry name" value="TRAP_DctP_sf"/>
</dbReference>
<dbReference type="EMBL" id="RHLQ01000029">
    <property type="protein sequence ID" value="RNC98228.1"/>
    <property type="molecule type" value="Genomic_DNA"/>
</dbReference>
<dbReference type="Proteomes" id="UP000279909">
    <property type="component" value="Unassembled WGS sequence"/>
</dbReference>
<evidence type="ECO:0000313" key="4">
    <source>
        <dbReference type="EMBL" id="RNC98228.1"/>
    </source>
</evidence>
<dbReference type="GO" id="GO:0030288">
    <property type="term" value="C:outer membrane-bounded periplasmic space"/>
    <property type="evidence" value="ECO:0007669"/>
    <property type="project" value="InterPro"/>
</dbReference>
<evidence type="ECO:0000256" key="2">
    <source>
        <dbReference type="ARBA" id="ARBA00022448"/>
    </source>
</evidence>
<reference evidence="4 5" key="1">
    <citation type="journal article" date="2014" name="Int. J. Syst. Evol. Microbiol.">
        <title>Lysinibacillus halotolerans sp. nov., isolated from saline-alkaline soil.</title>
        <authorList>
            <person name="Kong D."/>
            <person name="Wang Y."/>
            <person name="Zhao B."/>
            <person name="Li Y."/>
            <person name="Song J."/>
            <person name="Zhai Y."/>
            <person name="Zhang C."/>
            <person name="Wang H."/>
            <person name="Chen X."/>
            <person name="Zhao B."/>
            <person name="Ruan Z."/>
        </authorList>
    </citation>
    <scope>NUCLEOTIDE SEQUENCE [LARGE SCALE GENOMIC DNA]</scope>
    <source>
        <strain evidence="4 5">MCCC 1A12703</strain>
    </source>
</reference>
<dbReference type="PANTHER" id="PTHR33376">
    <property type="match status" value="1"/>
</dbReference>
<comment type="caution">
    <text evidence="4">The sequence shown here is derived from an EMBL/GenBank/DDBJ whole genome shotgun (WGS) entry which is preliminary data.</text>
</comment>
<evidence type="ECO:0000256" key="3">
    <source>
        <dbReference type="ARBA" id="ARBA00022729"/>
    </source>
</evidence>
<evidence type="ECO:0000313" key="5">
    <source>
        <dbReference type="Proteomes" id="UP000279909"/>
    </source>
</evidence>
<sequence length="353" mass="40955">MKYFLTGSLITIIILIVLFGYRQNIFSPTALPYDDEQEGLKDQITIHFSHVVAENTPKGIAAEKFAQLVEEKSDGRLVVQVYPNSMLYSDDNELKALLDNEVQMIAPTISKMTDMLPNWQVLDLPFLIENNEQLKEVLNSNVSQSLLKELDTVHIKGLTFWSNGFKQIASTTPIVEVGQFEGKKIRMMPSNILRKQFTLLEAEPVATSFGNVYRDLQNHVVDAQENTISNIYSKQFHTMENHITLSNHGILAYAVLMNEQFWNGLDEEYQQIILDSLEEMQDWQFEQAQKFNEQNLQDLQSDPNVIIYELDETNKNQWKEQLQPIYKHYENTINDHYLDDLLDEMNRSIPSFH</sequence>
<protein>
    <submittedName>
        <fullName evidence="4">DctP family TRAP transporter solute-binding subunit</fullName>
    </submittedName>
</protein>
<name>A0A3M8H738_9BACI</name>
<keyword evidence="2" id="KW-0813">Transport</keyword>
<gene>
    <name evidence="4" type="ORF">EC501_12060</name>
</gene>
<organism evidence="4 5">
    <name type="scientific">Lysinibacillus halotolerans</name>
    <dbReference type="NCBI Taxonomy" id="1368476"/>
    <lineage>
        <taxon>Bacteria</taxon>
        <taxon>Bacillati</taxon>
        <taxon>Bacillota</taxon>
        <taxon>Bacilli</taxon>
        <taxon>Bacillales</taxon>
        <taxon>Bacillaceae</taxon>
        <taxon>Lysinibacillus</taxon>
    </lineage>
</organism>
<dbReference type="PANTHER" id="PTHR33376:SF7">
    <property type="entry name" value="C4-DICARBOXYLATE-BINDING PROTEIN DCTB"/>
    <property type="match status" value="1"/>
</dbReference>
<dbReference type="NCBIfam" id="NF037995">
    <property type="entry name" value="TRAP_S1"/>
    <property type="match status" value="1"/>
</dbReference>
<dbReference type="AlphaFoldDB" id="A0A3M8H738"/>
<comment type="similarity">
    <text evidence="1">Belongs to the bacterial solute-binding protein 7 family.</text>
</comment>
<dbReference type="OrthoDB" id="9776801at2"/>
<dbReference type="InterPro" id="IPR004682">
    <property type="entry name" value="TRAP_DctP"/>
</dbReference>
<dbReference type="Pfam" id="PF03480">
    <property type="entry name" value="DctP"/>
    <property type="match status" value="1"/>
</dbReference>
<dbReference type="Gene3D" id="3.40.190.170">
    <property type="entry name" value="Bacterial extracellular solute-binding protein, family 7"/>
    <property type="match status" value="1"/>
</dbReference>
<accession>A0A3M8H738</accession>
<evidence type="ECO:0000256" key="1">
    <source>
        <dbReference type="ARBA" id="ARBA00009023"/>
    </source>
</evidence>
<dbReference type="NCBIfam" id="TIGR00787">
    <property type="entry name" value="dctP"/>
    <property type="match status" value="1"/>
</dbReference>